<accession>X1NCG4</accession>
<dbReference type="AlphaFoldDB" id="X1NCG4"/>
<dbReference type="InterPro" id="IPR015943">
    <property type="entry name" value="WD40/YVTN_repeat-like_dom_sf"/>
</dbReference>
<feature type="non-terminal residue" evidence="1">
    <location>
        <position position="206"/>
    </location>
</feature>
<dbReference type="PANTHER" id="PTHR47199:SF2">
    <property type="entry name" value="PHOTOSYSTEM II STABILITY_ASSEMBLY FACTOR HCF136, CHLOROPLASTIC"/>
    <property type="match status" value="1"/>
</dbReference>
<dbReference type="EMBL" id="BARV01020180">
    <property type="protein sequence ID" value="GAI24475.1"/>
    <property type="molecule type" value="Genomic_DNA"/>
</dbReference>
<proteinExistence type="predicted"/>
<gene>
    <name evidence="1" type="ORF">S06H3_33751</name>
</gene>
<dbReference type="PANTHER" id="PTHR47199">
    <property type="entry name" value="PHOTOSYSTEM II STABILITY/ASSEMBLY FACTOR HCF136, CHLOROPLASTIC"/>
    <property type="match status" value="1"/>
</dbReference>
<evidence type="ECO:0000313" key="1">
    <source>
        <dbReference type="EMBL" id="GAI24475.1"/>
    </source>
</evidence>
<name>X1NCG4_9ZZZZ</name>
<reference evidence="1" key="1">
    <citation type="journal article" date="2014" name="Front. Microbiol.">
        <title>High frequency of phylogenetically diverse reductive dehalogenase-homologous genes in deep subseafloor sedimentary metagenomes.</title>
        <authorList>
            <person name="Kawai M."/>
            <person name="Futagami T."/>
            <person name="Toyoda A."/>
            <person name="Takaki Y."/>
            <person name="Nishi S."/>
            <person name="Hori S."/>
            <person name="Arai W."/>
            <person name="Tsubouchi T."/>
            <person name="Morono Y."/>
            <person name="Uchiyama I."/>
            <person name="Ito T."/>
            <person name="Fujiyama A."/>
            <person name="Inagaki F."/>
            <person name="Takami H."/>
        </authorList>
    </citation>
    <scope>NUCLEOTIDE SEQUENCE</scope>
    <source>
        <strain evidence="1">Expedition CK06-06</strain>
    </source>
</reference>
<dbReference type="Gene3D" id="2.130.10.10">
    <property type="entry name" value="YVTN repeat-like/Quinoprotein amine dehydrogenase"/>
    <property type="match status" value="1"/>
</dbReference>
<dbReference type="SUPFAM" id="SSF110296">
    <property type="entry name" value="Oligoxyloglucan reducing end-specific cellobiohydrolase"/>
    <property type="match status" value="1"/>
</dbReference>
<protein>
    <submittedName>
        <fullName evidence="1">Uncharacterized protein</fullName>
    </submittedName>
</protein>
<comment type="caution">
    <text evidence="1">The sequence shown here is derived from an EMBL/GenBank/DDBJ whole genome shotgun (WGS) entry which is preliminary data.</text>
</comment>
<sequence>MKYILLFLILISSVFAYNYHGCTLAPDNLHGWVVCIDTISIRHTTDGGATWQPQQNLPDTVHRFFGVTCIDQYSAWTCGILGQILHTANGGLDWYMQIIGLSKYATRIEFIDQDYGWAACGDGTVALTTNGGEYWDYFGIPPYNMEFYGVSFVNQWDGWIISGYPDSMLTGQGWIFRSTDGGLNWDSLYRSSAYEDFFDVHFFNQL</sequence>
<organism evidence="1">
    <name type="scientific">marine sediment metagenome</name>
    <dbReference type="NCBI Taxonomy" id="412755"/>
    <lineage>
        <taxon>unclassified sequences</taxon>
        <taxon>metagenomes</taxon>
        <taxon>ecological metagenomes</taxon>
    </lineage>
</organism>